<reference evidence="2 3" key="1">
    <citation type="journal article" date="2021" name="Sci. Rep.">
        <title>Genome sequencing of the multicellular alga Astrephomene provides insights into convergent evolution of germ-soma differentiation.</title>
        <authorList>
            <person name="Yamashita S."/>
            <person name="Yamamoto K."/>
            <person name="Matsuzaki R."/>
            <person name="Suzuki S."/>
            <person name="Yamaguchi H."/>
            <person name="Hirooka S."/>
            <person name="Minakuchi Y."/>
            <person name="Miyagishima S."/>
            <person name="Kawachi M."/>
            <person name="Toyoda A."/>
            <person name="Nozaki H."/>
        </authorList>
    </citation>
    <scope>NUCLEOTIDE SEQUENCE [LARGE SCALE GENOMIC DNA]</scope>
    <source>
        <strain evidence="2 3">NIES-4017</strain>
    </source>
</reference>
<sequence>VATPAGGCMAGPPGWVCWALLPCTCCPQHQHRQQQVEEEAGFRSPSALPSASGAVDRVGEVSREPASQPAAGHAPHAAPPRHWHVVRCVSYVPGRMLAEVEQLTPTLLTSLGAL</sequence>
<gene>
    <name evidence="2" type="ORF">Agub_g15925</name>
</gene>
<proteinExistence type="predicted"/>
<dbReference type="AlphaFoldDB" id="A0AAD3HU25"/>
<feature type="non-terminal residue" evidence="2">
    <location>
        <position position="1"/>
    </location>
</feature>
<name>A0AAD3HU25_9CHLO</name>
<evidence type="ECO:0000313" key="2">
    <source>
        <dbReference type="EMBL" id="GFR53178.1"/>
    </source>
</evidence>
<feature type="region of interest" description="Disordered" evidence="1">
    <location>
        <begin position="34"/>
        <end position="78"/>
    </location>
</feature>
<evidence type="ECO:0000256" key="1">
    <source>
        <dbReference type="SAM" id="MobiDB-lite"/>
    </source>
</evidence>
<dbReference type="EMBL" id="BMAR01000096">
    <property type="protein sequence ID" value="GFR53178.1"/>
    <property type="molecule type" value="Genomic_DNA"/>
</dbReference>
<dbReference type="Proteomes" id="UP001054857">
    <property type="component" value="Unassembled WGS sequence"/>
</dbReference>
<accession>A0AAD3HU25</accession>
<organism evidence="2 3">
    <name type="scientific">Astrephomene gubernaculifera</name>
    <dbReference type="NCBI Taxonomy" id="47775"/>
    <lineage>
        <taxon>Eukaryota</taxon>
        <taxon>Viridiplantae</taxon>
        <taxon>Chlorophyta</taxon>
        <taxon>core chlorophytes</taxon>
        <taxon>Chlorophyceae</taxon>
        <taxon>CS clade</taxon>
        <taxon>Chlamydomonadales</taxon>
        <taxon>Astrephomenaceae</taxon>
        <taxon>Astrephomene</taxon>
    </lineage>
</organism>
<evidence type="ECO:0000313" key="3">
    <source>
        <dbReference type="Proteomes" id="UP001054857"/>
    </source>
</evidence>
<feature type="compositionally biased region" description="Low complexity" evidence="1">
    <location>
        <begin position="65"/>
        <end position="76"/>
    </location>
</feature>
<feature type="non-terminal residue" evidence="2">
    <location>
        <position position="114"/>
    </location>
</feature>
<protein>
    <submittedName>
        <fullName evidence="2">Uncharacterized protein</fullName>
    </submittedName>
</protein>
<keyword evidence="3" id="KW-1185">Reference proteome</keyword>
<comment type="caution">
    <text evidence="2">The sequence shown here is derived from an EMBL/GenBank/DDBJ whole genome shotgun (WGS) entry which is preliminary data.</text>
</comment>